<dbReference type="CDD" id="cd07989">
    <property type="entry name" value="LPLAT_AGPAT-like"/>
    <property type="match status" value="1"/>
</dbReference>
<dbReference type="PANTHER" id="PTHR10434">
    <property type="entry name" value="1-ACYL-SN-GLYCEROL-3-PHOSPHATE ACYLTRANSFERASE"/>
    <property type="match status" value="1"/>
</dbReference>
<evidence type="ECO:0000256" key="2">
    <source>
        <dbReference type="ARBA" id="ARBA00023315"/>
    </source>
</evidence>
<organism evidence="5">
    <name type="scientific">hydrothermal vent metagenome</name>
    <dbReference type="NCBI Taxonomy" id="652676"/>
    <lineage>
        <taxon>unclassified sequences</taxon>
        <taxon>metagenomes</taxon>
        <taxon>ecological metagenomes</taxon>
    </lineage>
</organism>
<keyword evidence="3" id="KW-0472">Membrane</keyword>
<dbReference type="GO" id="GO:0003841">
    <property type="term" value="F:1-acylglycerol-3-phosphate O-acyltransferase activity"/>
    <property type="evidence" value="ECO:0007669"/>
    <property type="project" value="UniProtKB-EC"/>
</dbReference>
<dbReference type="GO" id="GO:0006654">
    <property type="term" value="P:phosphatidic acid biosynthetic process"/>
    <property type="evidence" value="ECO:0007669"/>
    <property type="project" value="TreeGrafter"/>
</dbReference>
<evidence type="ECO:0000313" key="5">
    <source>
        <dbReference type="EMBL" id="CUS41762.1"/>
    </source>
</evidence>
<keyword evidence="1 5" id="KW-0808">Transferase</keyword>
<proteinExistence type="predicted"/>
<keyword evidence="3" id="KW-0812">Transmembrane</keyword>
<dbReference type="EC" id="2.3.1.51" evidence="5"/>
<evidence type="ECO:0000256" key="1">
    <source>
        <dbReference type="ARBA" id="ARBA00022679"/>
    </source>
</evidence>
<dbReference type="AlphaFoldDB" id="A0A170PLS5"/>
<reference evidence="5" key="1">
    <citation type="submission" date="2015-10" db="EMBL/GenBank/DDBJ databases">
        <authorList>
            <person name="Gilbert D.G."/>
        </authorList>
    </citation>
    <scope>NUCLEOTIDE SEQUENCE</scope>
</reference>
<evidence type="ECO:0000259" key="4">
    <source>
        <dbReference type="SMART" id="SM00563"/>
    </source>
</evidence>
<dbReference type="EMBL" id="CZQC01000051">
    <property type="protein sequence ID" value="CUS41762.1"/>
    <property type="molecule type" value="Genomic_DNA"/>
</dbReference>
<gene>
    <name evidence="5" type="ORF">MGWOODY_Tha2851</name>
</gene>
<dbReference type="SMART" id="SM00563">
    <property type="entry name" value="PlsC"/>
    <property type="match status" value="1"/>
</dbReference>
<dbReference type="InterPro" id="IPR002123">
    <property type="entry name" value="Plipid/glycerol_acylTrfase"/>
</dbReference>
<protein>
    <submittedName>
        <fullName evidence="5">1-acyl-sn-glycerol-3-phosphate acyltransferase</fullName>
        <ecNumber evidence="5">2.3.1.51</ecNumber>
    </submittedName>
</protein>
<dbReference type="PANTHER" id="PTHR10434:SF40">
    <property type="entry name" value="1-ACYL-SN-GLYCEROL-3-PHOSPHATE ACYLTRANSFERASE"/>
    <property type="match status" value="1"/>
</dbReference>
<dbReference type="SUPFAM" id="SSF69593">
    <property type="entry name" value="Glycerol-3-phosphate (1)-acyltransferase"/>
    <property type="match status" value="1"/>
</dbReference>
<dbReference type="Pfam" id="PF01553">
    <property type="entry name" value="Acyltransferase"/>
    <property type="match status" value="1"/>
</dbReference>
<accession>A0A170PLS5</accession>
<sequence length="269" mass="30737">MKTPPVLTSIQLTFYGARTLLLYLWLCVFALFWMLPSLIFIPLLPLKLRHRWVARPFCRMILWSAEAITGIHWRVVGAEHIPEGEQRCVILAKHQSSWETFMLPMLLYPQVQVAKQELTKAPLFGWLLKHMHPILIDRMQRAQALKQLVKDGAERLHNGFHILIFPEGSRVPPGTRKAFSKGAAMLAVKNNAPVLAVAHNAGEFWPHDHWIKRPGTITVVISRVIDTTNLSTQELHDQVEHWINSTVEEISSTKFTGTMITDTTSGKRF</sequence>
<feature type="transmembrane region" description="Helical" evidence="3">
    <location>
        <begin position="20"/>
        <end position="46"/>
    </location>
</feature>
<name>A0A170PLS5_9ZZZZ</name>
<evidence type="ECO:0000256" key="3">
    <source>
        <dbReference type="SAM" id="Phobius"/>
    </source>
</evidence>
<keyword evidence="2 5" id="KW-0012">Acyltransferase</keyword>
<keyword evidence="3" id="KW-1133">Transmembrane helix</keyword>
<feature type="domain" description="Phospholipid/glycerol acyltransferase" evidence="4">
    <location>
        <begin position="88"/>
        <end position="202"/>
    </location>
</feature>